<dbReference type="InterPro" id="IPR017748">
    <property type="entry name" value="TagF"/>
</dbReference>
<feature type="compositionally biased region" description="Pro residues" evidence="1">
    <location>
        <begin position="224"/>
        <end position="240"/>
    </location>
</feature>
<proteinExistence type="predicted"/>
<dbReference type="EMBL" id="JAVRHL010000001">
    <property type="protein sequence ID" value="MDT0681951.1"/>
    <property type="molecule type" value="Genomic_DNA"/>
</dbReference>
<reference evidence="2 3" key="1">
    <citation type="submission" date="2023-09" db="EMBL/GenBank/DDBJ databases">
        <authorList>
            <person name="Rey-Velasco X."/>
        </authorList>
    </citation>
    <scope>NUCLEOTIDE SEQUENCE [LARGE SCALE GENOMIC DNA]</scope>
    <source>
        <strain evidence="2 3">F158</strain>
    </source>
</reference>
<evidence type="ECO:0000313" key="2">
    <source>
        <dbReference type="EMBL" id="MDT0681951.1"/>
    </source>
</evidence>
<evidence type="ECO:0000256" key="1">
    <source>
        <dbReference type="SAM" id="MobiDB-lite"/>
    </source>
</evidence>
<dbReference type="RefSeq" id="WP_311689700.1">
    <property type="nucleotide sequence ID" value="NZ_JAVRHL010000001.1"/>
</dbReference>
<protein>
    <submittedName>
        <fullName evidence="2">Type VI secretion system-associated protein TagF</fullName>
    </submittedName>
</protein>
<name>A0ABU3DE01_9RHOB</name>
<sequence length="417" mass="44273">MAPRIGLFGKLPSRGDFVARAVPAEILQHWEGWLERSVAGAKAELGEAWQETWDAAPVWRFWIGEMVFGHPVAGVLAPSRDKVGRRFPLTLFVSGAGPRHPAPPLADDGTTPAWYDTLERTALQAGSPGFDGDLDAMIQRIPLPDCAVQAQPEDRRFAFFAYGESGLPQLMEDVRAHDHQLASAVRTYWWTPGNDRVGPAMIAQTGMPDGAALGAMLTGFGPPAEAPPPPPATPPPPVPPADWNGGSADAWAAPPPMEPEHVPEPEAMPRPGSQASPDHTPAEAESPFAAGTWDVPASPRADLAPRDDTPRGAAESDGDLDPPPVGGAPLPEEKGPPEADDDAGPRFDERPEPREPRSERAVPPADPEPAEDPDGAAPTEAPTADDESPFSGEGERARPGFRGIFGLGVKGHRRDET</sequence>
<organism evidence="2 3">
    <name type="scientific">Tropicimonas omnivorans</name>
    <dbReference type="NCBI Taxonomy" id="3075590"/>
    <lineage>
        <taxon>Bacteria</taxon>
        <taxon>Pseudomonadati</taxon>
        <taxon>Pseudomonadota</taxon>
        <taxon>Alphaproteobacteria</taxon>
        <taxon>Rhodobacterales</taxon>
        <taxon>Roseobacteraceae</taxon>
        <taxon>Tropicimonas</taxon>
    </lineage>
</organism>
<comment type="caution">
    <text evidence="2">The sequence shown here is derived from an EMBL/GenBank/DDBJ whole genome shotgun (WGS) entry which is preliminary data.</text>
</comment>
<keyword evidence="3" id="KW-1185">Reference proteome</keyword>
<feature type="region of interest" description="Disordered" evidence="1">
    <location>
        <begin position="213"/>
        <end position="417"/>
    </location>
</feature>
<gene>
    <name evidence="2" type="primary">tagF</name>
    <name evidence="2" type="ORF">RM543_04575</name>
</gene>
<dbReference type="Gene3D" id="3.40.1730.10">
    <property type="entry name" value="pa0076 domain"/>
    <property type="match status" value="1"/>
</dbReference>
<evidence type="ECO:0000313" key="3">
    <source>
        <dbReference type="Proteomes" id="UP001265259"/>
    </source>
</evidence>
<dbReference type="Pfam" id="PF09867">
    <property type="entry name" value="TagF_N"/>
    <property type="match status" value="1"/>
</dbReference>
<feature type="compositionally biased region" description="Basic and acidic residues" evidence="1">
    <location>
        <begin position="331"/>
        <end position="360"/>
    </location>
</feature>
<accession>A0ABU3DE01</accession>
<dbReference type="InterPro" id="IPR038225">
    <property type="entry name" value="TagF_sf"/>
</dbReference>
<dbReference type="Proteomes" id="UP001265259">
    <property type="component" value="Unassembled WGS sequence"/>
</dbReference>
<dbReference type="NCBIfam" id="TIGR03373">
    <property type="entry name" value="VI_minor_4"/>
    <property type="match status" value="1"/>
</dbReference>